<dbReference type="Gene3D" id="3.60.10.10">
    <property type="entry name" value="Endonuclease/exonuclease/phosphatase"/>
    <property type="match status" value="1"/>
</dbReference>
<accession>A0A4C1X6F4</accession>
<name>A0A4C1X6F4_EUMVA</name>
<dbReference type="Proteomes" id="UP000299102">
    <property type="component" value="Unassembled WGS sequence"/>
</dbReference>
<gene>
    <name evidence="1" type="ORF">EVAR_35522_1</name>
</gene>
<evidence type="ECO:0008006" key="3">
    <source>
        <dbReference type="Google" id="ProtNLM"/>
    </source>
</evidence>
<dbReference type="EMBL" id="BGZK01000743">
    <property type="protein sequence ID" value="GBP58743.1"/>
    <property type="molecule type" value="Genomic_DNA"/>
</dbReference>
<dbReference type="AlphaFoldDB" id="A0A4C1X6F4"/>
<proteinExistence type="predicted"/>
<comment type="caution">
    <text evidence="1">The sequence shown here is derived from an EMBL/GenBank/DDBJ whole genome shotgun (WGS) entry which is preliminary data.</text>
</comment>
<protein>
    <recommendedName>
        <fullName evidence="3">Craniofacial development protein 2</fullName>
    </recommendedName>
</protein>
<dbReference type="OrthoDB" id="410104at2759"/>
<dbReference type="InterPro" id="IPR036691">
    <property type="entry name" value="Endo/exonu/phosph_ase_sf"/>
</dbReference>
<keyword evidence="2" id="KW-1185">Reference proteome</keyword>
<organism evidence="1 2">
    <name type="scientific">Eumeta variegata</name>
    <name type="common">Bagworm moth</name>
    <name type="synonym">Eumeta japonica</name>
    <dbReference type="NCBI Taxonomy" id="151549"/>
    <lineage>
        <taxon>Eukaryota</taxon>
        <taxon>Metazoa</taxon>
        <taxon>Ecdysozoa</taxon>
        <taxon>Arthropoda</taxon>
        <taxon>Hexapoda</taxon>
        <taxon>Insecta</taxon>
        <taxon>Pterygota</taxon>
        <taxon>Neoptera</taxon>
        <taxon>Endopterygota</taxon>
        <taxon>Lepidoptera</taxon>
        <taxon>Glossata</taxon>
        <taxon>Ditrysia</taxon>
        <taxon>Tineoidea</taxon>
        <taxon>Psychidae</taxon>
        <taxon>Oiketicinae</taxon>
        <taxon>Eumeta</taxon>
    </lineage>
</organism>
<reference evidence="1 2" key="1">
    <citation type="journal article" date="2019" name="Commun. Biol.">
        <title>The bagworm genome reveals a unique fibroin gene that provides high tensile strength.</title>
        <authorList>
            <person name="Kono N."/>
            <person name="Nakamura H."/>
            <person name="Ohtoshi R."/>
            <person name="Tomita M."/>
            <person name="Numata K."/>
            <person name="Arakawa K."/>
        </authorList>
    </citation>
    <scope>NUCLEOTIDE SEQUENCE [LARGE SCALE GENOMIC DNA]</scope>
</reference>
<dbReference type="SUPFAM" id="SSF56219">
    <property type="entry name" value="DNase I-like"/>
    <property type="match status" value="1"/>
</dbReference>
<evidence type="ECO:0000313" key="1">
    <source>
        <dbReference type="EMBL" id="GBP58743.1"/>
    </source>
</evidence>
<dbReference type="STRING" id="151549.A0A4C1X6F4"/>
<sequence length="180" mass="21089">MIKKRLEKNIEEFIGISEKIAVLDIRLPGYKHKWSFIQVYAPTERQHERVKDIFYDQLSSVLQDAHKNITVIGDFNGRIGSQRTGEENIIGQLLSFRDRTDIEIKSRAACAWKRYWSLKENGSHVMVKKRGRHTRRWTDDIKMIGGTIWSRKATNKEEWKQLEEAYVSQDTLTTEPGNPI</sequence>
<evidence type="ECO:0000313" key="2">
    <source>
        <dbReference type="Proteomes" id="UP000299102"/>
    </source>
</evidence>